<dbReference type="Proteomes" id="UP000078200">
    <property type="component" value="Unassembled WGS sequence"/>
</dbReference>
<keyword evidence="2" id="KW-1185">Reference proteome</keyword>
<organism evidence="1 2">
    <name type="scientific">Glossina austeni</name>
    <name type="common">Savannah tsetse fly</name>
    <dbReference type="NCBI Taxonomy" id="7395"/>
    <lineage>
        <taxon>Eukaryota</taxon>
        <taxon>Metazoa</taxon>
        <taxon>Ecdysozoa</taxon>
        <taxon>Arthropoda</taxon>
        <taxon>Hexapoda</taxon>
        <taxon>Insecta</taxon>
        <taxon>Pterygota</taxon>
        <taxon>Neoptera</taxon>
        <taxon>Endopterygota</taxon>
        <taxon>Diptera</taxon>
        <taxon>Brachycera</taxon>
        <taxon>Muscomorpha</taxon>
        <taxon>Hippoboscoidea</taxon>
        <taxon>Glossinidae</taxon>
        <taxon>Glossina</taxon>
    </lineage>
</organism>
<reference evidence="1" key="1">
    <citation type="submission" date="2020-05" db="UniProtKB">
        <authorList>
            <consortium name="EnsemblMetazoa"/>
        </authorList>
    </citation>
    <scope>IDENTIFICATION</scope>
    <source>
        <strain evidence="1">TTRI</strain>
    </source>
</reference>
<evidence type="ECO:0000313" key="1">
    <source>
        <dbReference type="EnsemblMetazoa" id="GAUT031365-PA"/>
    </source>
</evidence>
<dbReference type="VEuPathDB" id="VectorBase:GAUT031365"/>
<dbReference type="AlphaFoldDB" id="A0A1A9VAV0"/>
<protein>
    <submittedName>
        <fullName evidence="1">Uncharacterized protein</fullName>
    </submittedName>
</protein>
<proteinExistence type="predicted"/>
<dbReference type="EnsemblMetazoa" id="GAUT031365-RA">
    <property type="protein sequence ID" value="GAUT031365-PA"/>
    <property type="gene ID" value="GAUT031365"/>
</dbReference>
<sequence>MSDLLKFFHLILDKWMYSVRIMDSVSISKAAVKVPKEHRVIYGNRLTENYSFGEAGNTTFNLSYKFNYCVIKLSKKAINGLFSKMSFFFFLTENFYTLPVGLEHLPADKQQVAAND</sequence>
<name>A0A1A9VAV0_GLOAU</name>
<evidence type="ECO:0000313" key="2">
    <source>
        <dbReference type="Proteomes" id="UP000078200"/>
    </source>
</evidence>
<accession>A0A1A9VAV0</accession>